<dbReference type="GO" id="GO:0045010">
    <property type="term" value="P:actin nucleation"/>
    <property type="evidence" value="ECO:0007669"/>
    <property type="project" value="InterPro"/>
</dbReference>
<dbReference type="GO" id="GO:0003779">
    <property type="term" value="F:actin binding"/>
    <property type="evidence" value="ECO:0007669"/>
    <property type="project" value="UniProtKB-KW"/>
</dbReference>
<dbReference type="GO" id="GO:0030041">
    <property type="term" value="P:actin filament polymerization"/>
    <property type="evidence" value="ECO:0007669"/>
    <property type="project" value="TreeGrafter"/>
</dbReference>
<evidence type="ECO:0000256" key="13">
    <source>
        <dbReference type="ARBA" id="ARBA00023329"/>
    </source>
</evidence>
<feature type="region of interest" description="Disordered" evidence="14">
    <location>
        <begin position="1"/>
        <end position="20"/>
    </location>
</feature>
<evidence type="ECO:0000256" key="6">
    <source>
        <dbReference type="ARBA" id="ARBA00022475"/>
    </source>
</evidence>
<dbReference type="GO" id="GO:0030659">
    <property type="term" value="C:cytoplasmic vesicle membrane"/>
    <property type="evidence" value="ECO:0007669"/>
    <property type="project" value="UniProtKB-SubCell"/>
</dbReference>
<proteinExistence type="inferred from homology"/>
<dbReference type="Gene3D" id="1.10.510.10">
    <property type="entry name" value="Transferase(Phosphotransferase) domain 1"/>
    <property type="match status" value="1"/>
</dbReference>
<keyword evidence="17" id="KW-1185">Reference proteome</keyword>
<evidence type="ECO:0000259" key="15">
    <source>
        <dbReference type="PROSITE" id="PS51377"/>
    </source>
</evidence>
<feature type="domain" description="KIND" evidence="15">
    <location>
        <begin position="29"/>
        <end position="114"/>
    </location>
</feature>
<accession>A0A9P0ME12</accession>
<keyword evidence="7" id="KW-0963">Cytoplasm</keyword>
<gene>
    <name evidence="16" type="ORF">NEZAVI_LOCUS6367</name>
</gene>
<dbReference type="GO" id="GO:0051295">
    <property type="term" value="P:establishment of meiotic spindle localization"/>
    <property type="evidence" value="ECO:0007669"/>
    <property type="project" value="TreeGrafter"/>
</dbReference>
<evidence type="ECO:0000256" key="5">
    <source>
        <dbReference type="ARBA" id="ARBA00022448"/>
    </source>
</evidence>
<feature type="compositionally biased region" description="Low complexity" evidence="14">
    <location>
        <begin position="1"/>
        <end position="15"/>
    </location>
</feature>
<organism evidence="16 17">
    <name type="scientific">Nezara viridula</name>
    <name type="common">Southern green stink bug</name>
    <name type="synonym">Cimex viridulus</name>
    <dbReference type="NCBI Taxonomy" id="85310"/>
    <lineage>
        <taxon>Eukaryota</taxon>
        <taxon>Metazoa</taxon>
        <taxon>Ecdysozoa</taxon>
        <taxon>Arthropoda</taxon>
        <taxon>Hexapoda</taxon>
        <taxon>Insecta</taxon>
        <taxon>Pterygota</taxon>
        <taxon>Neoptera</taxon>
        <taxon>Paraneoptera</taxon>
        <taxon>Hemiptera</taxon>
        <taxon>Heteroptera</taxon>
        <taxon>Panheteroptera</taxon>
        <taxon>Pentatomomorpha</taxon>
        <taxon>Pentatomoidea</taxon>
        <taxon>Pentatomidae</taxon>
        <taxon>Pentatominae</taxon>
        <taxon>Nezara</taxon>
    </lineage>
</organism>
<keyword evidence="6" id="KW-1003">Cell membrane</keyword>
<keyword evidence="10" id="KW-0472">Membrane</keyword>
<dbReference type="GO" id="GO:0005856">
    <property type="term" value="C:cytoskeleton"/>
    <property type="evidence" value="ECO:0007669"/>
    <property type="project" value="UniProtKB-SubCell"/>
</dbReference>
<sequence length="114" mass="12593">MSSSSSQPESSGAASRRPKKCSLDENHCVNLADILMSFSAPISEEHAWALCYQCAKCFRNALKTDPSRCKNVMELSDVLIHRDGHVHSNTIFEGGGKEDYGEWTPALYIDNIVS</sequence>
<dbReference type="PANTHER" id="PTHR21345:SF3">
    <property type="entry name" value="PROTEIN SPIRE"/>
    <property type="match status" value="1"/>
</dbReference>
<evidence type="ECO:0000256" key="3">
    <source>
        <dbReference type="ARBA" id="ARBA00004413"/>
    </source>
</evidence>
<comment type="subcellular location">
    <subcellularLocation>
        <location evidence="3">Cell membrane</location>
        <topology evidence="3">Peripheral membrane protein</topology>
        <orientation evidence="3">Cytoplasmic side</orientation>
    </subcellularLocation>
    <subcellularLocation>
        <location evidence="2">Cytoplasm</location>
        <location evidence="2">Cytoskeleton</location>
    </subcellularLocation>
    <subcellularLocation>
        <location evidence="1">Cytoplasmic vesicle membrane</location>
        <topology evidence="1">Peripheral membrane protein</topology>
        <orientation evidence="1">Cytoplasmic side</orientation>
    </subcellularLocation>
</comment>
<evidence type="ECO:0000313" key="17">
    <source>
        <dbReference type="Proteomes" id="UP001152798"/>
    </source>
</evidence>
<dbReference type="GO" id="GO:0008017">
    <property type="term" value="F:microtubule binding"/>
    <property type="evidence" value="ECO:0007669"/>
    <property type="project" value="TreeGrafter"/>
</dbReference>
<dbReference type="OrthoDB" id="10043757at2759"/>
<evidence type="ECO:0000256" key="8">
    <source>
        <dbReference type="ARBA" id="ARBA00022737"/>
    </source>
</evidence>
<protein>
    <recommendedName>
        <fullName evidence="15">KIND domain-containing protein</fullName>
    </recommendedName>
</protein>
<dbReference type="EMBL" id="OV725079">
    <property type="protein sequence ID" value="CAH1396263.1"/>
    <property type="molecule type" value="Genomic_DNA"/>
</dbReference>
<reference evidence="16" key="1">
    <citation type="submission" date="2022-01" db="EMBL/GenBank/DDBJ databases">
        <authorList>
            <person name="King R."/>
        </authorList>
    </citation>
    <scope>NUCLEOTIDE SEQUENCE</scope>
</reference>
<dbReference type="PROSITE" id="PS51377">
    <property type="entry name" value="KIND"/>
    <property type="match status" value="1"/>
</dbReference>
<evidence type="ECO:0000256" key="1">
    <source>
        <dbReference type="ARBA" id="ARBA00004180"/>
    </source>
</evidence>
<evidence type="ECO:0000256" key="12">
    <source>
        <dbReference type="ARBA" id="ARBA00023212"/>
    </source>
</evidence>
<keyword evidence="11" id="KW-0009">Actin-binding</keyword>
<evidence type="ECO:0000256" key="14">
    <source>
        <dbReference type="SAM" id="MobiDB-lite"/>
    </source>
</evidence>
<evidence type="ECO:0000256" key="2">
    <source>
        <dbReference type="ARBA" id="ARBA00004245"/>
    </source>
</evidence>
<dbReference type="GO" id="GO:0040038">
    <property type="term" value="P:polar body extrusion after meiotic divisions"/>
    <property type="evidence" value="ECO:0007669"/>
    <property type="project" value="TreeGrafter"/>
</dbReference>
<dbReference type="GO" id="GO:0036089">
    <property type="term" value="P:cleavage furrow formation"/>
    <property type="evidence" value="ECO:0007669"/>
    <property type="project" value="TreeGrafter"/>
</dbReference>
<keyword evidence="13" id="KW-0968">Cytoplasmic vesicle</keyword>
<dbReference type="GO" id="GO:0051639">
    <property type="term" value="P:actin filament network formation"/>
    <property type="evidence" value="ECO:0007669"/>
    <property type="project" value="TreeGrafter"/>
</dbReference>
<evidence type="ECO:0000256" key="7">
    <source>
        <dbReference type="ARBA" id="ARBA00022490"/>
    </source>
</evidence>
<dbReference type="PANTHER" id="PTHR21345">
    <property type="entry name" value="SPIRE"/>
    <property type="match status" value="1"/>
</dbReference>
<dbReference type="InterPro" id="IPR011019">
    <property type="entry name" value="KIND_dom"/>
</dbReference>
<evidence type="ECO:0000256" key="9">
    <source>
        <dbReference type="ARBA" id="ARBA00022927"/>
    </source>
</evidence>
<name>A0A9P0ME12_NEZVI</name>
<comment type="similarity">
    <text evidence="4">Belongs to the spire family.</text>
</comment>
<dbReference type="InterPro" id="IPR029901">
    <property type="entry name" value="Spire"/>
</dbReference>
<dbReference type="GO" id="GO:0005886">
    <property type="term" value="C:plasma membrane"/>
    <property type="evidence" value="ECO:0007669"/>
    <property type="project" value="UniProtKB-SubCell"/>
</dbReference>
<evidence type="ECO:0000256" key="11">
    <source>
        <dbReference type="ARBA" id="ARBA00023203"/>
    </source>
</evidence>
<dbReference type="GO" id="GO:0048193">
    <property type="term" value="P:Golgi vesicle transport"/>
    <property type="evidence" value="ECO:0007669"/>
    <property type="project" value="TreeGrafter"/>
</dbReference>
<keyword evidence="5" id="KW-0813">Transport</keyword>
<dbReference type="Pfam" id="PF16474">
    <property type="entry name" value="KIND"/>
    <property type="match status" value="1"/>
</dbReference>
<keyword evidence="8" id="KW-0677">Repeat</keyword>
<dbReference type="Proteomes" id="UP001152798">
    <property type="component" value="Chromosome 3"/>
</dbReference>
<dbReference type="GO" id="GO:0015031">
    <property type="term" value="P:protein transport"/>
    <property type="evidence" value="ECO:0007669"/>
    <property type="project" value="UniProtKB-KW"/>
</dbReference>
<keyword evidence="9" id="KW-0653">Protein transport</keyword>
<evidence type="ECO:0000256" key="4">
    <source>
        <dbReference type="ARBA" id="ARBA00010956"/>
    </source>
</evidence>
<dbReference type="GO" id="GO:0005938">
    <property type="term" value="C:cell cortex"/>
    <property type="evidence" value="ECO:0007669"/>
    <property type="project" value="TreeGrafter"/>
</dbReference>
<evidence type="ECO:0000313" key="16">
    <source>
        <dbReference type="EMBL" id="CAH1396263.1"/>
    </source>
</evidence>
<keyword evidence="12" id="KW-0206">Cytoskeleton</keyword>
<dbReference type="AlphaFoldDB" id="A0A9P0ME12"/>
<evidence type="ECO:0000256" key="10">
    <source>
        <dbReference type="ARBA" id="ARBA00023136"/>
    </source>
</evidence>